<evidence type="ECO:0000313" key="3">
    <source>
        <dbReference type="EMBL" id="KAF2075001.1"/>
    </source>
</evidence>
<feature type="region of interest" description="Disordered" evidence="1">
    <location>
        <begin position="42"/>
        <end position="73"/>
    </location>
</feature>
<feature type="signal peptide" evidence="2">
    <location>
        <begin position="1"/>
        <end position="17"/>
    </location>
</feature>
<sequence length="152" mass="15876">MNKLLIVSLILAVVCLSAVVNSEGQGSSTGPTTMWATDLSSTTTGVDHVSQSPATRPPATHGGHGSSSGNHNIGKEERYEFNRQYKETILSAFGIGIDARVETNIDVVSNIGIEVDAQAQVATGEIRAKVDAKAKVGNTKVNAKVDAKVKTA</sequence>
<evidence type="ECO:0000256" key="2">
    <source>
        <dbReference type="SAM" id="SignalP"/>
    </source>
</evidence>
<accession>A0A8J4UU34</accession>
<organism evidence="3 4">
    <name type="scientific">Polysphondylium violaceum</name>
    <dbReference type="NCBI Taxonomy" id="133409"/>
    <lineage>
        <taxon>Eukaryota</taxon>
        <taxon>Amoebozoa</taxon>
        <taxon>Evosea</taxon>
        <taxon>Eumycetozoa</taxon>
        <taxon>Dictyostelia</taxon>
        <taxon>Dictyosteliales</taxon>
        <taxon>Dictyosteliaceae</taxon>
        <taxon>Polysphondylium</taxon>
    </lineage>
</organism>
<keyword evidence="2" id="KW-0732">Signal</keyword>
<evidence type="ECO:0008006" key="5">
    <source>
        <dbReference type="Google" id="ProtNLM"/>
    </source>
</evidence>
<feature type="compositionally biased region" description="Polar residues" evidence="1">
    <location>
        <begin position="42"/>
        <end position="54"/>
    </location>
</feature>
<feature type="chain" id="PRO_5035298954" description="BON domain-containing protein" evidence="2">
    <location>
        <begin position="18"/>
        <end position="152"/>
    </location>
</feature>
<gene>
    <name evidence="3" type="ORF">CYY_003697</name>
</gene>
<keyword evidence="4" id="KW-1185">Reference proteome</keyword>
<dbReference type="AlphaFoldDB" id="A0A8J4UU34"/>
<evidence type="ECO:0000313" key="4">
    <source>
        <dbReference type="Proteomes" id="UP000695562"/>
    </source>
</evidence>
<protein>
    <recommendedName>
        <fullName evidence="5">BON domain-containing protein</fullName>
    </recommendedName>
</protein>
<dbReference type="EMBL" id="AJWJ01000119">
    <property type="protein sequence ID" value="KAF2075001.1"/>
    <property type="molecule type" value="Genomic_DNA"/>
</dbReference>
<evidence type="ECO:0000256" key="1">
    <source>
        <dbReference type="SAM" id="MobiDB-lite"/>
    </source>
</evidence>
<name>A0A8J4UU34_9MYCE</name>
<dbReference type="Proteomes" id="UP000695562">
    <property type="component" value="Unassembled WGS sequence"/>
</dbReference>
<reference evidence="3" key="1">
    <citation type="submission" date="2020-01" db="EMBL/GenBank/DDBJ databases">
        <title>Development of genomics and gene disruption for Polysphondylium violaceum indicates a role for the polyketide synthase stlB in stalk morphogenesis.</title>
        <authorList>
            <person name="Narita B."/>
            <person name="Kawabe Y."/>
            <person name="Kin K."/>
            <person name="Saito T."/>
            <person name="Gibbs R."/>
            <person name="Kuspa A."/>
            <person name="Muzny D."/>
            <person name="Queller D."/>
            <person name="Richards S."/>
            <person name="Strassman J."/>
            <person name="Sucgang R."/>
            <person name="Worley K."/>
            <person name="Schaap P."/>
        </authorList>
    </citation>
    <scope>NUCLEOTIDE SEQUENCE</scope>
    <source>
        <strain evidence="3">QSvi11</strain>
    </source>
</reference>
<comment type="caution">
    <text evidence="3">The sequence shown here is derived from an EMBL/GenBank/DDBJ whole genome shotgun (WGS) entry which is preliminary data.</text>
</comment>
<proteinExistence type="predicted"/>